<gene>
    <name evidence="1" type="ORF">GCM10009726_09940</name>
</gene>
<proteinExistence type="predicted"/>
<name>A0ABN2WWR0_9ACTN</name>
<dbReference type="EMBL" id="BAAAMQ010000008">
    <property type="protein sequence ID" value="GAA2100116.1"/>
    <property type="molecule type" value="Genomic_DNA"/>
</dbReference>
<comment type="caution">
    <text evidence="1">The sequence shown here is derived from an EMBL/GenBank/DDBJ whole genome shotgun (WGS) entry which is preliminary data.</text>
</comment>
<sequence>MTGQGEEDVAGTPMVIDGSRARGLVDVNTQVRVALSLRSPVAGEVKRVQEVVGNQVPLGAPLFTVEARS</sequence>
<keyword evidence="2" id="KW-1185">Reference proteome</keyword>
<organism evidence="1 2">
    <name type="scientific">Nocardioides furvisabuli</name>
    <dbReference type="NCBI Taxonomy" id="375542"/>
    <lineage>
        <taxon>Bacteria</taxon>
        <taxon>Bacillati</taxon>
        <taxon>Actinomycetota</taxon>
        <taxon>Actinomycetes</taxon>
        <taxon>Propionibacteriales</taxon>
        <taxon>Nocardioidaceae</taxon>
        <taxon>Nocardioides</taxon>
    </lineage>
</organism>
<evidence type="ECO:0000313" key="1">
    <source>
        <dbReference type="EMBL" id="GAA2100116.1"/>
    </source>
</evidence>
<dbReference type="Proteomes" id="UP001501161">
    <property type="component" value="Unassembled WGS sequence"/>
</dbReference>
<dbReference type="SUPFAM" id="SSF51230">
    <property type="entry name" value="Single hybrid motif"/>
    <property type="match status" value="1"/>
</dbReference>
<evidence type="ECO:0000313" key="2">
    <source>
        <dbReference type="Proteomes" id="UP001501161"/>
    </source>
</evidence>
<reference evidence="1 2" key="1">
    <citation type="journal article" date="2019" name="Int. J. Syst. Evol. Microbiol.">
        <title>The Global Catalogue of Microorganisms (GCM) 10K type strain sequencing project: providing services to taxonomists for standard genome sequencing and annotation.</title>
        <authorList>
            <consortium name="The Broad Institute Genomics Platform"/>
            <consortium name="The Broad Institute Genome Sequencing Center for Infectious Disease"/>
            <person name="Wu L."/>
            <person name="Ma J."/>
        </authorList>
    </citation>
    <scope>NUCLEOTIDE SEQUENCE [LARGE SCALE GENOMIC DNA]</scope>
    <source>
        <strain evidence="1 2">JCM 13813</strain>
    </source>
</reference>
<evidence type="ECO:0008006" key="3">
    <source>
        <dbReference type="Google" id="ProtNLM"/>
    </source>
</evidence>
<dbReference type="InterPro" id="IPR011053">
    <property type="entry name" value="Single_hybrid_motif"/>
</dbReference>
<accession>A0ABN2WWR0</accession>
<protein>
    <recommendedName>
        <fullName evidence="3">Lipoyl-binding domain-containing protein</fullName>
    </recommendedName>
</protein>